<reference evidence="3" key="1">
    <citation type="journal article" date="2013" name="Nature">
        <title>Pan genome of the phytoplankton Emiliania underpins its global distribution.</title>
        <authorList>
            <person name="Read B.A."/>
            <person name="Kegel J."/>
            <person name="Klute M.J."/>
            <person name="Kuo A."/>
            <person name="Lefebvre S.C."/>
            <person name="Maumus F."/>
            <person name="Mayer C."/>
            <person name="Miller J."/>
            <person name="Monier A."/>
            <person name="Salamov A."/>
            <person name="Young J."/>
            <person name="Aguilar M."/>
            <person name="Claverie J.M."/>
            <person name="Frickenhaus S."/>
            <person name="Gonzalez K."/>
            <person name="Herman E.K."/>
            <person name="Lin Y.C."/>
            <person name="Napier J."/>
            <person name="Ogata H."/>
            <person name="Sarno A.F."/>
            <person name="Shmutz J."/>
            <person name="Schroeder D."/>
            <person name="de Vargas C."/>
            <person name="Verret F."/>
            <person name="von Dassow P."/>
            <person name="Valentin K."/>
            <person name="Van de Peer Y."/>
            <person name="Wheeler G."/>
            <person name="Dacks J.B."/>
            <person name="Delwiche C.F."/>
            <person name="Dyhrman S.T."/>
            <person name="Glockner G."/>
            <person name="John U."/>
            <person name="Richards T."/>
            <person name="Worden A.Z."/>
            <person name="Zhang X."/>
            <person name="Grigoriev I.V."/>
            <person name="Allen A.E."/>
            <person name="Bidle K."/>
            <person name="Borodovsky M."/>
            <person name="Bowler C."/>
            <person name="Brownlee C."/>
            <person name="Cock J.M."/>
            <person name="Elias M."/>
            <person name="Gladyshev V.N."/>
            <person name="Groth M."/>
            <person name="Guda C."/>
            <person name="Hadaegh A."/>
            <person name="Iglesias-Rodriguez M.D."/>
            <person name="Jenkins J."/>
            <person name="Jones B.M."/>
            <person name="Lawson T."/>
            <person name="Leese F."/>
            <person name="Lindquist E."/>
            <person name="Lobanov A."/>
            <person name="Lomsadze A."/>
            <person name="Malik S.B."/>
            <person name="Marsh M.E."/>
            <person name="Mackinder L."/>
            <person name="Mock T."/>
            <person name="Mueller-Roeber B."/>
            <person name="Pagarete A."/>
            <person name="Parker M."/>
            <person name="Probert I."/>
            <person name="Quesneville H."/>
            <person name="Raines C."/>
            <person name="Rensing S.A."/>
            <person name="Riano-Pachon D.M."/>
            <person name="Richier S."/>
            <person name="Rokitta S."/>
            <person name="Shiraiwa Y."/>
            <person name="Soanes D.M."/>
            <person name="van der Giezen M."/>
            <person name="Wahlund T.M."/>
            <person name="Williams B."/>
            <person name="Wilson W."/>
            <person name="Wolfe G."/>
            <person name="Wurch L.L."/>
        </authorList>
    </citation>
    <scope>NUCLEOTIDE SEQUENCE</scope>
</reference>
<evidence type="ECO:0000259" key="1">
    <source>
        <dbReference type="Pfam" id="PF16413"/>
    </source>
</evidence>
<dbReference type="Proteomes" id="UP000013827">
    <property type="component" value="Unassembled WGS sequence"/>
</dbReference>
<dbReference type="KEGG" id="ehx:EMIHUDRAFT_107032"/>
<feature type="domain" description="DNA mismatch repair protein Mlh1 C-terminal" evidence="1">
    <location>
        <begin position="50"/>
        <end position="173"/>
    </location>
</feature>
<dbReference type="PaxDb" id="2903-EOD06196"/>
<dbReference type="HOGENOM" id="CLU_1550419_0_0_1"/>
<dbReference type="eggNOG" id="KOG1979">
    <property type="taxonomic scope" value="Eukaryota"/>
</dbReference>
<keyword evidence="3" id="KW-1185">Reference proteome</keyword>
<dbReference type="EnsemblProtists" id="EOD06196">
    <property type="protein sequence ID" value="EOD06196"/>
    <property type="gene ID" value="EMIHUDRAFT_107032"/>
</dbReference>
<protein>
    <recommendedName>
        <fullName evidence="1">DNA mismatch repair protein Mlh1 C-terminal domain-containing protein</fullName>
    </recommendedName>
</protein>
<evidence type="ECO:0000313" key="3">
    <source>
        <dbReference type="Proteomes" id="UP000013827"/>
    </source>
</evidence>
<accession>A0A0D3I4L1</accession>
<dbReference type="InterPro" id="IPR032189">
    <property type="entry name" value="Mlh1_C"/>
</dbReference>
<dbReference type="GeneID" id="17252294"/>
<dbReference type="RefSeq" id="XP_005758625.1">
    <property type="nucleotide sequence ID" value="XM_005758568.1"/>
</dbReference>
<dbReference type="STRING" id="2903.R1D5L5"/>
<organism evidence="2 3">
    <name type="scientific">Emiliania huxleyi (strain CCMP1516)</name>
    <dbReference type="NCBI Taxonomy" id="280463"/>
    <lineage>
        <taxon>Eukaryota</taxon>
        <taxon>Haptista</taxon>
        <taxon>Haptophyta</taxon>
        <taxon>Prymnesiophyceae</taxon>
        <taxon>Isochrysidales</taxon>
        <taxon>Noelaerhabdaceae</taxon>
        <taxon>Emiliania</taxon>
    </lineage>
</organism>
<name>A0A0D3I4L1_EMIH1</name>
<dbReference type="AlphaFoldDB" id="A0A0D3I4L1"/>
<sequence>MLQCSRVDGTTPYHSLTLGVLTAQAPIAELCVLALRDPRAGWKPADGDPAKIGAAAAMLEEYLSIVIRDGALVALPQLIEGYAPPLNALPLFTLRLASHVDWLDRVGAVEEAESEAAATPAAGEAARTPAWTVQHVLLPSIRRSYEPPAAQSTDHTVVQVACTEQLYRIFERC</sequence>
<proteinExistence type="predicted"/>
<reference evidence="2" key="2">
    <citation type="submission" date="2024-10" db="UniProtKB">
        <authorList>
            <consortium name="EnsemblProtists"/>
        </authorList>
    </citation>
    <scope>IDENTIFICATION</scope>
</reference>
<dbReference type="Pfam" id="PF16413">
    <property type="entry name" value="Mlh1_C"/>
    <property type="match status" value="1"/>
</dbReference>
<evidence type="ECO:0000313" key="2">
    <source>
        <dbReference type="EnsemblProtists" id="EOD06196"/>
    </source>
</evidence>